<evidence type="ECO:0000256" key="7">
    <source>
        <dbReference type="ARBA" id="ARBA00023136"/>
    </source>
</evidence>
<dbReference type="InterPro" id="IPR007387">
    <property type="entry name" value="TRAP_DctQ"/>
</dbReference>
<dbReference type="PANTHER" id="PTHR35011">
    <property type="entry name" value="2,3-DIKETO-L-GULONATE TRAP TRANSPORTER SMALL PERMEASE PROTEIN YIAM"/>
    <property type="match status" value="1"/>
</dbReference>
<evidence type="ECO:0000256" key="8">
    <source>
        <dbReference type="ARBA" id="ARBA00038436"/>
    </source>
</evidence>
<dbReference type="AlphaFoldDB" id="A0A292YGS4"/>
<keyword evidence="3" id="KW-1003">Cell membrane</keyword>
<keyword evidence="12" id="KW-1185">Reference proteome</keyword>
<evidence type="ECO:0000259" key="10">
    <source>
        <dbReference type="Pfam" id="PF04290"/>
    </source>
</evidence>
<comment type="subcellular location">
    <subcellularLocation>
        <location evidence="1">Cell inner membrane</location>
        <topology evidence="1">Multi-pass membrane protein</topology>
    </subcellularLocation>
</comment>
<sequence>MRKISKAIGNLLNVAIAFSLGIMCILVFINVVLRYVFNSGITWSEEIAPILFIWLVFLGSIAALKDNQHLGVDMFVKKLPRGLKKTVFLISSLLVLYCLWLLLDGSWKITVLNMDSKAPATGLPLSFVYGIGIITSIGMGIIILFNIYQVLTGKKSADELMTVQESEELLDPTMKQ</sequence>
<comment type="similarity">
    <text evidence="8">Belongs to the TRAP transporter small permease family.</text>
</comment>
<accession>A0A292YGS4</accession>
<dbReference type="OrthoDB" id="9815614at2"/>
<evidence type="ECO:0000313" key="12">
    <source>
        <dbReference type="Proteomes" id="UP000217785"/>
    </source>
</evidence>
<dbReference type="EMBL" id="BDUF01000032">
    <property type="protein sequence ID" value="GAX89827.1"/>
    <property type="molecule type" value="Genomic_DNA"/>
</dbReference>
<dbReference type="Proteomes" id="UP000217785">
    <property type="component" value="Unassembled WGS sequence"/>
</dbReference>
<reference evidence="12" key="1">
    <citation type="submission" date="2017-07" db="EMBL/GenBank/DDBJ databases">
        <title>Draft genome sequence of Effusibacillus lacus strain skLN1.</title>
        <authorList>
            <person name="Watanabe M."/>
            <person name="Kojima H."/>
            <person name="Fukui M."/>
        </authorList>
    </citation>
    <scope>NUCLEOTIDE SEQUENCE [LARGE SCALE GENOMIC DNA]</scope>
    <source>
        <strain evidence="12">skLN1</strain>
    </source>
</reference>
<dbReference type="RefSeq" id="WP_096181529.1">
    <property type="nucleotide sequence ID" value="NZ_BDUF01000032.1"/>
</dbReference>
<dbReference type="GO" id="GO:0005886">
    <property type="term" value="C:plasma membrane"/>
    <property type="evidence" value="ECO:0007669"/>
    <property type="project" value="UniProtKB-SubCell"/>
</dbReference>
<comment type="caution">
    <text evidence="11">The sequence shown here is derived from an EMBL/GenBank/DDBJ whole genome shotgun (WGS) entry which is preliminary data.</text>
</comment>
<keyword evidence="2" id="KW-0813">Transport</keyword>
<evidence type="ECO:0000256" key="3">
    <source>
        <dbReference type="ARBA" id="ARBA00022475"/>
    </source>
</evidence>
<protein>
    <submittedName>
        <fullName evidence="11">C4-dicarboxylate ABC transporter permease</fullName>
    </submittedName>
</protein>
<evidence type="ECO:0000256" key="1">
    <source>
        <dbReference type="ARBA" id="ARBA00004429"/>
    </source>
</evidence>
<evidence type="ECO:0000256" key="9">
    <source>
        <dbReference type="SAM" id="Phobius"/>
    </source>
</evidence>
<dbReference type="InterPro" id="IPR055348">
    <property type="entry name" value="DctQ"/>
</dbReference>
<feature type="transmembrane region" description="Helical" evidence="9">
    <location>
        <begin position="86"/>
        <end position="103"/>
    </location>
</feature>
<dbReference type="Pfam" id="PF04290">
    <property type="entry name" value="DctQ"/>
    <property type="match status" value="1"/>
</dbReference>
<feature type="transmembrane region" description="Helical" evidence="9">
    <location>
        <begin position="123"/>
        <end position="148"/>
    </location>
</feature>
<evidence type="ECO:0000313" key="11">
    <source>
        <dbReference type="EMBL" id="GAX89827.1"/>
    </source>
</evidence>
<keyword evidence="7 9" id="KW-0472">Membrane</keyword>
<dbReference type="PANTHER" id="PTHR35011:SF2">
    <property type="entry name" value="2,3-DIKETO-L-GULONATE TRAP TRANSPORTER SMALL PERMEASE PROTEIN YIAM"/>
    <property type="match status" value="1"/>
</dbReference>
<evidence type="ECO:0000256" key="6">
    <source>
        <dbReference type="ARBA" id="ARBA00022989"/>
    </source>
</evidence>
<gene>
    <name evidence="11" type="ORF">EFBL_1452</name>
</gene>
<feature type="transmembrane region" description="Helical" evidence="9">
    <location>
        <begin position="47"/>
        <end position="65"/>
    </location>
</feature>
<dbReference type="GO" id="GO:0022857">
    <property type="term" value="F:transmembrane transporter activity"/>
    <property type="evidence" value="ECO:0007669"/>
    <property type="project" value="TreeGrafter"/>
</dbReference>
<keyword evidence="6 9" id="KW-1133">Transmembrane helix</keyword>
<evidence type="ECO:0000256" key="4">
    <source>
        <dbReference type="ARBA" id="ARBA00022519"/>
    </source>
</evidence>
<evidence type="ECO:0000256" key="5">
    <source>
        <dbReference type="ARBA" id="ARBA00022692"/>
    </source>
</evidence>
<proteinExistence type="inferred from homology"/>
<name>A0A292YGS4_9BACL</name>
<feature type="domain" description="Tripartite ATP-independent periplasmic transporters DctQ component" evidence="10">
    <location>
        <begin position="23"/>
        <end position="151"/>
    </location>
</feature>
<dbReference type="GO" id="GO:0015740">
    <property type="term" value="P:C4-dicarboxylate transport"/>
    <property type="evidence" value="ECO:0007669"/>
    <property type="project" value="TreeGrafter"/>
</dbReference>
<keyword evidence="4" id="KW-0997">Cell inner membrane</keyword>
<feature type="transmembrane region" description="Helical" evidence="9">
    <location>
        <begin position="12"/>
        <end position="35"/>
    </location>
</feature>
<organism evidence="11 12">
    <name type="scientific">Effusibacillus lacus</name>
    <dbReference type="NCBI Taxonomy" id="1348429"/>
    <lineage>
        <taxon>Bacteria</taxon>
        <taxon>Bacillati</taxon>
        <taxon>Bacillota</taxon>
        <taxon>Bacilli</taxon>
        <taxon>Bacillales</taxon>
        <taxon>Alicyclobacillaceae</taxon>
        <taxon>Effusibacillus</taxon>
    </lineage>
</organism>
<evidence type="ECO:0000256" key="2">
    <source>
        <dbReference type="ARBA" id="ARBA00022448"/>
    </source>
</evidence>
<keyword evidence="5 9" id="KW-0812">Transmembrane</keyword>